<evidence type="ECO:0000313" key="3">
    <source>
        <dbReference type="Proteomes" id="UP001500784"/>
    </source>
</evidence>
<gene>
    <name evidence="2" type="ORF">GCM10009688_08630</name>
</gene>
<reference evidence="2 3" key="1">
    <citation type="journal article" date="2019" name="Int. J. Syst. Evol. Microbiol.">
        <title>The Global Catalogue of Microorganisms (GCM) 10K type strain sequencing project: providing services to taxonomists for standard genome sequencing and annotation.</title>
        <authorList>
            <consortium name="The Broad Institute Genomics Platform"/>
            <consortium name="The Broad Institute Genome Sequencing Center for Infectious Disease"/>
            <person name="Wu L."/>
            <person name="Ma J."/>
        </authorList>
    </citation>
    <scope>NUCLEOTIDE SEQUENCE [LARGE SCALE GENOMIC DNA]</scope>
    <source>
        <strain evidence="2 3">JCM 13316</strain>
    </source>
</reference>
<evidence type="ECO:0000313" key="2">
    <source>
        <dbReference type="EMBL" id="GAA1906940.1"/>
    </source>
</evidence>
<accession>A0ABN2NYE4</accession>
<dbReference type="EMBL" id="BAAALV010000002">
    <property type="protein sequence ID" value="GAA1906940.1"/>
    <property type="molecule type" value="Genomic_DNA"/>
</dbReference>
<sequence length="96" mass="10042">MPSAGLKPAASPPRGQDTARARHAGVPAGAALASYRAAPSRRRAAPSRRQVAAGLLRLLLRAVAVRAAASGRLVDEQEQRQLHLLRLSAPASVHGR</sequence>
<evidence type="ECO:0000256" key="1">
    <source>
        <dbReference type="SAM" id="MobiDB-lite"/>
    </source>
</evidence>
<proteinExistence type="predicted"/>
<feature type="region of interest" description="Disordered" evidence="1">
    <location>
        <begin position="1"/>
        <end position="26"/>
    </location>
</feature>
<keyword evidence="3" id="KW-1185">Reference proteome</keyword>
<organism evidence="2 3">
    <name type="scientific">Arthrobacter gandavensis</name>
    <dbReference type="NCBI Taxonomy" id="169960"/>
    <lineage>
        <taxon>Bacteria</taxon>
        <taxon>Bacillati</taxon>
        <taxon>Actinomycetota</taxon>
        <taxon>Actinomycetes</taxon>
        <taxon>Micrococcales</taxon>
        <taxon>Micrococcaceae</taxon>
        <taxon>Arthrobacter</taxon>
    </lineage>
</organism>
<protein>
    <submittedName>
        <fullName evidence="2">Uncharacterized protein</fullName>
    </submittedName>
</protein>
<dbReference type="Proteomes" id="UP001500784">
    <property type="component" value="Unassembled WGS sequence"/>
</dbReference>
<comment type="caution">
    <text evidence="2">The sequence shown here is derived from an EMBL/GenBank/DDBJ whole genome shotgun (WGS) entry which is preliminary data.</text>
</comment>
<name>A0ABN2NYE4_9MICC</name>